<reference evidence="2 3" key="1">
    <citation type="journal article" date="2015" name="Nature">
        <title>rRNA introns, odd ribosomes, and small enigmatic genomes across a large radiation of phyla.</title>
        <authorList>
            <person name="Brown C.T."/>
            <person name="Hug L.A."/>
            <person name="Thomas B.C."/>
            <person name="Sharon I."/>
            <person name="Castelle C.J."/>
            <person name="Singh A."/>
            <person name="Wilkins M.J."/>
            <person name="Williams K.H."/>
            <person name="Banfield J.F."/>
        </authorList>
    </citation>
    <scope>NUCLEOTIDE SEQUENCE [LARGE SCALE GENOMIC DNA]</scope>
</reference>
<dbReference type="EMBL" id="LCDB01000005">
    <property type="protein sequence ID" value="KKS44629.1"/>
    <property type="molecule type" value="Genomic_DNA"/>
</dbReference>
<sequence length="153" mass="17152">MNELAFALVVWISSVTGYPVPSTADLPEIMQMTSAELKVKVMGANAEKSDYEILGGYDVKENKLYLSTSFNPQNIRSQSDLVHELVHFLQVRNRTRQPLCDNGDEAEAYTVENQWMKEHGLPPAVPEQHIVLMSLCNVDSVDDAVAILKSEMR</sequence>
<dbReference type="AlphaFoldDB" id="A0A0G0Z7P9"/>
<evidence type="ECO:0000259" key="1">
    <source>
        <dbReference type="Pfam" id="PF20352"/>
    </source>
</evidence>
<accession>A0A0G0Z7P9</accession>
<comment type="caution">
    <text evidence="2">The sequence shown here is derived from an EMBL/GenBank/DDBJ whole genome shotgun (WGS) entry which is preliminary data.</text>
</comment>
<proteinExistence type="predicted"/>
<dbReference type="InterPro" id="IPR046589">
    <property type="entry name" value="DUF6647"/>
</dbReference>
<organism evidence="2 3">
    <name type="scientific">Candidatus Azambacteria bacterium GW2011_GWB1_42_17</name>
    <dbReference type="NCBI Taxonomy" id="1618615"/>
    <lineage>
        <taxon>Bacteria</taxon>
        <taxon>Candidatus Azamiibacteriota</taxon>
    </lineage>
</organism>
<evidence type="ECO:0000313" key="3">
    <source>
        <dbReference type="Proteomes" id="UP000033986"/>
    </source>
</evidence>
<evidence type="ECO:0000313" key="2">
    <source>
        <dbReference type="EMBL" id="KKS44629.1"/>
    </source>
</evidence>
<gene>
    <name evidence="2" type="ORF">UV07_C0005G0005</name>
</gene>
<protein>
    <recommendedName>
        <fullName evidence="1">DUF6647 domain-containing protein</fullName>
    </recommendedName>
</protein>
<dbReference type="Pfam" id="PF20352">
    <property type="entry name" value="DUF6647"/>
    <property type="match status" value="1"/>
</dbReference>
<feature type="domain" description="DUF6647" evidence="1">
    <location>
        <begin position="3"/>
        <end position="137"/>
    </location>
</feature>
<dbReference type="Proteomes" id="UP000033986">
    <property type="component" value="Unassembled WGS sequence"/>
</dbReference>
<name>A0A0G0Z7P9_9BACT</name>